<dbReference type="PANTHER" id="PTHR12526">
    <property type="entry name" value="GLYCOSYLTRANSFERASE"/>
    <property type="match status" value="1"/>
</dbReference>
<protein>
    <submittedName>
        <fullName evidence="2">Glycosyltransferase involved in cell wall bisynthesis</fullName>
    </submittedName>
</protein>
<evidence type="ECO:0000313" key="2">
    <source>
        <dbReference type="EMBL" id="SHH75320.1"/>
    </source>
</evidence>
<feature type="domain" description="Glycosyltransferase subfamily 4-like N-terminal" evidence="1">
    <location>
        <begin position="5"/>
        <end position="142"/>
    </location>
</feature>
<sequence>MRRIVIVSNTSWFVHNFFLASITEFMRDGNSVTVVAPEDDTSSKLVEYGCGFVPVQMDRTGMNLIKEFGTLSTFYRVFKEHKPDCVLNFTVKVNIYSTMAARALGIPVVNSVAGLGQVFLDSGLKSLVGKSMLKLTQPRAQHTVFQNGHDLDTYLKHGLVKESKTSRTNGIGIRLGHFRPHAAPDDGVVRFIVVSRMIYSKGIAEFVKAAEKVRAHYDFKARAGIETPKLEFSLLGFTDEGNPQAISPEQLQVWHDEGAVNYLGRTDDVFSVVKDYDCVVLPSFYREGVPQCLIEAAAMAKPIITTDNAGCRDTVEDGETGLLVHPKDVSDLASAMITMIDIGHEQRLEMGRKAREKAARDFCHLRVAEHYLNKIEEVCTK</sequence>
<accession>A0A1M5VJE9</accession>
<dbReference type="Gene3D" id="3.40.50.2000">
    <property type="entry name" value="Glycogen Phosphorylase B"/>
    <property type="match status" value="2"/>
</dbReference>
<evidence type="ECO:0000313" key="3">
    <source>
        <dbReference type="Proteomes" id="UP000184268"/>
    </source>
</evidence>
<name>A0A1M5VJE9_9GAMM</name>
<reference evidence="2 3" key="1">
    <citation type="submission" date="2016-11" db="EMBL/GenBank/DDBJ databases">
        <authorList>
            <person name="Jaros S."/>
            <person name="Januszkiewicz K."/>
            <person name="Wedrychowicz H."/>
        </authorList>
    </citation>
    <scope>NUCLEOTIDE SEQUENCE [LARGE SCALE GENOMIC DNA]</scope>
    <source>
        <strain evidence="2 3">DSM 16917</strain>
    </source>
</reference>
<organism evidence="2 3">
    <name type="scientific">Ferrimonas marina</name>
    <dbReference type="NCBI Taxonomy" id="299255"/>
    <lineage>
        <taxon>Bacteria</taxon>
        <taxon>Pseudomonadati</taxon>
        <taxon>Pseudomonadota</taxon>
        <taxon>Gammaproteobacteria</taxon>
        <taxon>Alteromonadales</taxon>
        <taxon>Ferrimonadaceae</taxon>
        <taxon>Ferrimonas</taxon>
    </lineage>
</organism>
<dbReference type="Proteomes" id="UP000184268">
    <property type="component" value="Unassembled WGS sequence"/>
</dbReference>
<keyword evidence="3" id="KW-1185">Reference proteome</keyword>
<dbReference type="Pfam" id="PF13477">
    <property type="entry name" value="Glyco_trans_4_2"/>
    <property type="match status" value="1"/>
</dbReference>
<proteinExistence type="predicted"/>
<dbReference type="GO" id="GO:0016757">
    <property type="term" value="F:glycosyltransferase activity"/>
    <property type="evidence" value="ECO:0007669"/>
    <property type="project" value="UniProtKB-ARBA"/>
</dbReference>
<gene>
    <name evidence="2" type="ORF">SAMN02745129_2810</name>
</gene>
<dbReference type="CDD" id="cd03808">
    <property type="entry name" value="GT4_CapM-like"/>
    <property type="match status" value="1"/>
</dbReference>
<keyword evidence="2" id="KW-0808">Transferase</keyword>
<dbReference type="InterPro" id="IPR028098">
    <property type="entry name" value="Glyco_trans_4-like_N"/>
</dbReference>
<dbReference type="STRING" id="299255.SAMN02745129_2810"/>
<dbReference type="Pfam" id="PF13692">
    <property type="entry name" value="Glyco_trans_1_4"/>
    <property type="match status" value="1"/>
</dbReference>
<dbReference type="AlphaFoldDB" id="A0A1M5VJE9"/>
<dbReference type="SUPFAM" id="SSF53756">
    <property type="entry name" value="UDP-Glycosyltransferase/glycogen phosphorylase"/>
    <property type="match status" value="1"/>
</dbReference>
<evidence type="ECO:0000259" key="1">
    <source>
        <dbReference type="Pfam" id="PF13477"/>
    </source>
</evidence>
<dbReference type="OrthoDB" id="9775208at2"/>
<dbReference type="EMBL" id="FQXG01000004">
    <property type="protein sequence ID" value="SHH75320.1"/>
    <property type="molecule type" value="Genomic_DNA"/>
</dbReference>
<dbReference type="RefSeq" id="WP_073325862.1">
    <property type="nucleotide sequence ID" value="NZ_FQXG01000004.1"/>
</dbReference>